<dbReference type="SUPFAM" id="SSF51182">
    <property type="entry name" value="RmlC-like cupins"/>
    <property type="match status" value="1"/>
</dbReference>
<gene>
    <name evidence="1" type="ORF">MCNS_29470</name>
</gene>
<dbReference type="PANTHER" id="PTHR36156:SF2">
    <property type="entry name" value="CUPIN TYPE-2 DOMAIN-CONTAINING PROTEIN"/>
    <property type="match status" value="1"/>
</dbReference>
<dbReference type="PANTHER" id="PTHR36156">
    <property type="entry name" value="SLR2101 PROTEIN"/>
    <property type="match status" value="1"/>
</dbReference>
<accession>A0A1X1TCF6</accession>
<dbReference type="AlphaFoldDB" id="A0A1X1TCF6"/>
<sequence length="159" mass="16460">MSDGRFLVTGVDATGRSCAVRDDRVTLGDALDGLRYAMMYAAPTLPTIPTGGGRAADTFDLGVSAGAMDWKLVDYAPGMEFAMHHTDTVDFDVVLAGSIDLILDDGAHPLAAGDHVIVTGVDHAWRAGPDGCRMSIVSLGVSPVPSFTQPTAVSPSPTA</sequence>
<dbReference type="RefSeq" id="WP_085232836.1">
    <property type="nucleotide sequence ID" value="NZ_AP022613.1"/>
</dbReference>
<keyword evidence="2" id="KW-1185">Reference proteome</keyword>
<dbReference type="Proteomes" id="UP000467385">
    <property type="component" value="Chromosome"/>
</dbReference>
<dbReference type="EMBL" id="AP022613">
    <property type="protein sequence ID" value="BBZ39884.1"/>
    <property type="molecule type" value="Genomic_DNA"/>
</dbReference>
<evidence type="ECO:0000313" key="1">
    <source>
        <dbReference type="EMBL" id="BBZ39884.1"/>
    </source>
</evidence>
<dbReference type="InterPro" id="IPR047142">
    <property type="entry name" value="OryJ/VirC-like"/>
</dbReference>
<dbReference type="InterPro" id="IPR014710">
    <property type="entry name" value="RmlC-like_jellyroll"/>
</dbReference>
<dbReference type="OrthoDB" id="713485at2"/>
<evidence type="ECO:0000313" key="2">
    <source>
        <dbReference type="Proteomes" id="UP000467385"/>
    </source>
</evidence>
<dbReference type="Gene3D" id="2.60.120.10">
    <property type="entry name" value="Jelly Rolls"/>
    <property type="match status" value="1"/>
</dbReference>
<dbReference type="InterPro" id="IPR011051">
    <property type="entry name" value="RmlC_Cupin_sf"/>
</dbReference>
<protein>
    <submittedName>
        <fullName evidence="1">Uncharacterized protein</fullName>
    </submittedName>
</protein>
<proteinExistence type="predicted"/>
<dbReference type="STRING" id="44010.AWC00_11775"/>
<reference evidence="1 2" key="1">
    <citation type="journal article" date="2019" name="Emerg. Microbes Infect.">
        <title>Comprehensive subspecies identification of 175 nontuberculous mycobacteria species based on 7547 genomic profiles.</title>
        <authorList>
            <person name="Matsumoto Y."/>
            <person name="Kinjo T."/>
            <person name="Motooka D."/>
            <person name="Nabeya D."/>
            <person name="Jung N."/>
            <person name="Uechi K."/>
            <person name="Horii T."/>
            <person name="Iida T."/>
            <person name="Fujita J."/>
            <person name="Nakamura S."/>
        </authorList>
    </citation>
    <scope>NUCLEOTIDE SEQUENCE [LARGE SCALE GENOMIC DNA]</scope>
    <source>
        <strain evidence="1 2">JCM 14738</strain>
    </source>
</reference>
<organism evidence="1 2">
    <name type="scientific">Mycobacterium conspicuum</name>
    <dbReference type="NCBI Taxonomy" id="44010"/>
    <lineage>
        <taxon>Bacteria</taxon>
        <taxon>Bacillati</taxon>
        <taxon>Actinomycetota</taxon>
        <taxon>Actinomycetes</taxon>
        <taxon>Mycobacteriales</taxon>
        <taxon>Mycobacteriaceae</taxon>
        <taxon>Mycobacterium</taxon>
    </lineage>
</organism>
<name>A0A1X1TCF6_9MYCO</name>